<accession>A0A8A0RLS3</accession>
<gene>
    <name evidence="1" type="ORF">H0A61_00791</name>
</gene>
<dbReference type="KEGG" id="kme:H0A61_00791"/>
<dbReference type="EMBL" id="CP059066">
    <property type="protein sequence ID" value="QSQ08469.1"/>
    <property type="molecule type" value="Genomic_DNA"/>
</dbReference>
<organism evidence="1 2">
    <name type="scientific">Koleobacter methoxysyntrophicus</name>
    <dbReference type="NCBI Taxonomy" id="2751313"/>
    <lineage>
        <taxon>Bacteria</taxon>
        <taxon>Bacillati</taxon>
        <taxon>Bacillota</taxon>
        <taxon>Clostridia</taxon>
        <taxon>Koleobacterales</taxon>
        <taxon>Koleobacteraceae</taxon>
        <taxon>Koleobacter</taxon>
    </lineage>
</organism>
<reference evidence="1" key="1">
    <citation type="submission" date="2020-07" db="EMBL/GenBank/DDBJ databases">
        <title>Koleobacter methoxysyntrophicus gen. nov., sp. nov., a novel anaerobic bacterium isolated from deep subsurface oil field and proposal of Koleobacterales ord. nov. in the phylum Firmicutes.</title>
        <authorList>
            <person name="Sakamoto S."/>
            <person name="Tamaki H."/>
        </authorList>
    </citation>
    <scope>NUCLEOTIDE SEQUENCE</scope>
    <source>
        <strain evidence="1">NRmbB1</strain>
    </source>
</reference>
<proteinExistence type="predicted"/>
<dbReference type="Proteomes" id="UP000662904">
    <property type="component" value="Chromosome"/>
</dbReference>
<name>A0A8A0RLS3_9FIRM</name>
<evidence type="ECO:0000313" key="1">
    <source>
        <dbReference type="EMBL" id="QSQ08469.1"/>
    </source>
</evidence>
<keyword evidence="2" id="KW-1185">Reference proteome</keyword>
<sequence>MDKSKIKDIKVYVLELPLKKQWKISLYLPGRGNANSRQFGCFFMV</sequence>
<protein>
    <submittedName>
        <fullName evidence="1">Uncharacterized protein</fullName>
    </submittedName>
</protein>
<dbReference type="AlphaFoldDB" id="A0A8A0RLS3"/>
<evidence type="ECO:0000313" key="2">
    <source>
        <dbReference type="Proteomes" id="UP000662904"/>
    </source>
</evidence>